<keyword evidence="1" id="KW-0732">Signal</keyword>
<protein>
    <recommendedName>
        <fullName evidence="2">Metallo-beta-lactamase domain-containing protein</fullName>
    </recommendedName>
</protein>
<dbReference type="KEGG" id="pti:PHATRDRAFT_45054"/>
<dbReference type="Gene3D" id="3.60.15.10">
    <property type="entry name" value="Ribonuclease Z/Hydroxyacylglutathione hydrolase-like"/>
    <property type="match status" value="1"/>
</dbReference>
<evidence type="ECO:0000313" key="4">
    <source>
        <dbReference type="Proteomes" id="UP000000759"/>
    </source>
</evidence>
<dbReference type="InterPro" id="IPR036866">
    <property type="entry name" value="RibonucZ/Hydroxyglut_hydro"/>
</dbReference>
<dbReference type="InParanoid" id="B7FWB5"/>
<dbReference type="eggNOG" id="ENOG502QPS3">
    <property type="taxonomic scope" value="Eukaryota"/>
</dbReference>
<dbReference type="Pfam" id="PF13370">
    <property type="entry name" value="Fer4_13"/>
    <property type="match status" value="1"/>
</dbReference>
<dbReference type="InterPro" id="IPR001279">
    <property type="entry name" value="Metallo-B-lactamas"/>
</dbReference>
<dbReference type="Gene3D" id="3.30.70.20">
    <property type="match status" value="1"/>
</dbReference>
<gene>
    <name evidence="3" type="ORF">PHATRDRAFT_45054</name>
</gene>
<dbReference type="SUPFAM" id="SSF54862">
    <property type="entry name" value="4Fe-4S ferredoxins"/>
    <property type="match status" value="1"/>
</dbReference>
<reference evidence="3 4" key="1">
    <citation type="journal article" date="2008" name="Nature">
        <title>The Phaeodactylum genome reveals the evolutionary history of diatom genomes.</title>
        <authorList>
            <person name="Bowler C."/>
            <person name="Allen A.E."/>
            <person name="Badger J.H."/>
            <person name="Grimwood J."/>
            <person name="Jabbari K."/>
            <person name="Kuo A."/>
            <person name="Maheswari U."/>
            <person name="Martens C."/>
            <person name="Maumus F."/>
            <person name="Otillar R.P."/>
            <person name="Rayko E."/>
            <person name="Salamov A."/>
            <person name="Vandepoele K."/>
            <person name="Beszteri B."/>
            <person name="Gruber A."/>
            <person name="Heijde M."/>
            <person name="Katinka M."/>
            <person name="Mock T."/>
            <person name="Valentin K."/>
            <person name="Verret F."/>
            <person name="Berges J.A."/>
            <person name="Brownlee C."/>
            <person name="Cadoret J.P."/>
            <person name="Chiovitti A."/>
            <person name="Choi C.J."/>
            <person name="Coesel S."/>
            <person name="De Martino A."/>
            <person name="Detter J.C."/>
            <person name="Durkin C."/>
            <person name="Falciatore A."/>
            <person name="Fournet J."/>
            <person name="Haruta M."/>
            <person name="Huysman M.J."/>
            <person name="Jenkins B.D."/>
            <person name="Jiroutova K."/>
            <person name="Jorgensen R.E."/>
            <person name="Joubert Y."/>
            <person name="Kaplan A."/>
            <person name="Kroger N."/>
            <person name="Kroth P.G."/>
            <person name="La Roche J."/>
            <person name="Lindquist E."/>
            <person name="Lommer M."/>
            <person name="Martin-Jezequel V."/>
            <person name="Lopez P.J."/>
            <person name="Lucas S."/>
            <person name="Mangogna M."/>
            <person name="McGinnis K."/>
            <person name="Medlin L.K."/>
            <person name="Montsant A."/>
            <person name="Oudot-Le Secq M.P."/>
            <person name="Napoli C."/>
            <person name="Obornik M."/>
            <person name="Parker M.S."/>
            <person name="Petit J.L."/>
            <person name="Porcel B.M."/>
            <person name="Poulsen N."/>
            <person name="Robison M."/>
            <person name="Rychlewski L."/>
            <person name="Rynearson T.A."/>
            <person name="Schmutz J."/>
            <person name="Shapiro H."/>
            <person name="Siaut M."/>
            <person name="Stanley M."/>
            <person name="Sussman M.R."/>
            <person name="Taylor A.R."/>
            <person name="Vardi A."/>
            <person name="von Dassow P."/>
            <person name="Vyverman W."/>
            <person name="Willis A."/>
            <person name="Wyrwicz L.S."/>
            <person name="Rokhsar D.S."/>
            <person name="Weissenbach J."/>
            <person name="Armbrust E.V."/>
            <person name="Green B.R."/>
            <person name="Van de Peer Y."/>
            <person name="Grigoriev I.V."/>
        </authorList>
    </citation>
    <scope>NUCLEOTIDE SEQUENCE [LARGE SCALE GENOMIC DNA]</scope>
    <source>
        <strain evidence="3 4">CCAP 1055/1</strain>
    </source>
</reference>
<dbReference type="STRING" id="556484.B7FWB5"/>
<reference evidence="4" key="2">
    <citation type="submission" date="2008-08" db="EMBL/GenBank/DDBJ databases">
        <authorList>
            <consortium name="Diatom Consortium"/>
            <person name="Grigoriev I."/>
            <person name="Grimwood J."/>
            <person name="Kuo A."/>
            <person name="Otillar R.P."/>
            <person name="Salamov A."/>
            <person name="Detter J.C."/>
            <person name="Lindquist E."/>
            <person name="Shapiro H."/>
            <person name="Lucas S."/>
            <person name="Glavina del Rio T."/>
            <person name="Pitluck S."/>
            <person name="Rokhsar D."/>
            <person name="Bowler C."/>
        </authorList>
    </citation>
    <scope>GENOME REANNOTATION</scope>
    <source>
        <strain evidence="4">CCAP 1055/1</strain>
    </source>
</reference>
<dbReference type="AlphaFoldDB" id="B7FWB5"/>
<dbReference type="EMBL" id="CM000609">
    <property type="protein sequence ID" value="EEC48955.1"/>
    <property type="molecule type" value="Genomic_DNA"/>
</dbReference>
<feature type="chain" id="PRO_5002852707" description="Metallo-beta-lactamase domain-containing protein" evidence="1">
    <location>
        <begin position="26"/>
        <end position="429"/>
    </location>
</feature>
<dbReference type="PaxDb" id="2850-Phatr45054"/>
<dbReference type="SUPFAM" id="SSF56281">
    <property type="entry name" value="Metallo-hydrolase/oxidoreductase"/>
    <property type="match status" value="1"/>
</dbReference>
<dbReference type="SMART" id="SM00849">
    <property type="entry name" value="Lactamase_B"/>
    <property type="match status" value="1"/>
</dbReference>
<dbReference type="PANTHER" id="PTHR42773:SF1">
    <property type="entry name" value="METALLO-BETA-LACTAMASE FAMILY PROTEIN"/>
    <property type="match status" value="1"/>
</dbReference>
<evidence type="ECO:0000256" key="1">
    <source>
        <dbReference type="SAM" id="SignalP"/>
    </source>
</evidence>
<feature type="signal peptide" evidence="1">
    <location>
        <begin position="1"/>
        <end position="25"/>
    </location>
</feature>
<accession>B7FWB5</accession>
<evidence type="ECO:0000259" key="2">
    <source>
        <dbReference type="SMART" id="SM00849"/>
    </source>
</evidence>
<organism evidence="3 4">
    <name type="scientific">Phaeodactylum tricornutum (strain CCAP 1055/1)</name>
    <dbReference type="NCBI Taxonomy" id="556484"/>
    <lineage>
        <taxon>Eukaryota</taxon>
        <taxon>Sar</taxon>
        <taxon>Stramenopiles</taxon>
        <taxon>Ochrophyta</taxon>
        <taxon>Bacillariophyta</taxon>
        <taxon>Bacillariophyceae</taxon>
        <taxon>Bacillariophycidae</taxon>
        <taxon>Naviculales</taxon>
        <taxon>Phaeodactylaceae</taxon>
        <taxon>Phaeodactylum</taxon>
    </lineage>
</organism>
<proteinExistence type="predicted"/>
<dbReference type="RefSeq" id="XP_002179132.1">
    <property type="nucleotide sequence ID" value="XM_002179096.1"/>
</dbReference>
<feature type="domain" description="Metallo-beta-lactamase" evidence="2">
    <location>
        <begin position="188"/>
        <end position="392"/>
    </location>
</feature>
<dbReference type="HOGENOM" id="CLU_640095_0_0_1"/>
<name>B7FWB5_PHATC</name>
<dbReference type="Proteomes" id="UP000000759">
    <property type="component" value="Chromosome 6"/>
</dbReference>
<dbReference type="GeneID" id="7200071"/>
<dbReference type="PANTHER" id="PTHR42773">
    <property type="entry name" value="METALLO-BETA-LACTAMASE-RELATED"/>
    <property type="match status" value="1"/>
</dbReference>
<sequence>MVIVVRHTVIWLLLLSLHAAVNVESFSSVASQFRSGYKSARTLSSLDAKPQRLKENVDGVVYVNDKCINCAACAAFAPASFSRSNSDNAHFVHHQPETLDEIEHARAALAACPVAAIRVETLAERRHRASTPEQKQLIEDDWTEQEESLVRKMAINPARNGLPKPFPKPLLGLPNAYWVGHHNERSFGGVPYLFQASVAGKSKWILVDTPKYSKSSLDAVVSVTGPEGPDYLFLTHVDDTADHGKWASHFPSLQRIFHDGDLGEHNWLGDETLADVEILLSKQPRSDETVLTAYQIDGTILSEKWQDTLEDDVVILHTPGHSPGSICLYWRSNKLSKDQHDGVVFTGDTYGYTTRNGGQMTAFPRYGNNLRTLANSLTGLLSLDWHTIAPGHGEVRDYSNHNGSADDVKELQRAEMQTAVEEMMSSGRW</sequence>
<dbReference type="OrthoDB" id="17458at2759"/>
<keyword evidence="4" id="KW-1185">Reference proteome</keyword>
<evidence type="ECO:0000313" key="3">
    <source>
        <dbReference type="EMBL" id="EEC48955.1"/>
    </source>
</evidence>
<dbReference type="OMA" id="MIDSPRY"/>